<dbReference type="SUPFAM" id="SSF53474">
    <property type="entry name" value="alpha/beta-Hydrolases"/>
    <property type="match status" value="1"/>
</dbReference>
<dbReference type="PANTHER" id="PTHR11614">
    <property type="entry name" value="PHOSPHOLIPASE-RELATED"/>
    <property type="match status" value="1"/>
</dbReference>
<dbReference type="InterPro" id="IPR022742">
    <property type="entry name" value="Hydrolase_4"/>
</dbReference>
<dbReference type="AlphaFoldDB" id="A0A255XI48"/>
<organism evidence="2 3">
    <name type="scientific">Elstera cyanobacteriorum</name>
    <dbReference type="NCBI Taxonomy" id="2022747"/>
    <lineage>
        <taxon>Bacteria</taxon>
        <taxon>Pseudomonadati</taxon>
        <taxon>Pseudomonadota</taxon>
        <taxon>Alphaproteobacteria</taxon>
        <taxon>Rhodospirillales</taxon>
        <taxon>Rhodospirillaceae</taxon>
        <taxon>Elstera</taxon>
    </lineage>
</organism>
<name>A0A255XI48_9PROT</name>
<dbReference type="Gene3D" id="3.40.50.1820">
    <property type="entry name" value="alpha/beta hydrolase"/>
    <property type="match status" value="1"/>
</dbReference>
<dbReference type="OrthoDB" id="9806902at2"/>
<dbReference type="EMBL" id="NOXS01000035">
    <property type="protein sequence ID" value="OYQ16656.1"/>
    <property type="molecule type" value="Genomic_DNA"/>
</dbReference>
<dbReference type="Pfam" id="PF12146">
    <property type="entry name" value="Hydrolase_4"/>
    <property type="match status" value="1"/>
</dbReference>
<proteinExistence type="predicted"/>
<protein>
    <recommendedName>
        <fullName evidence="1">Serine aminopeptidase S33 domain-containing protein</fullName>
    </recommendedName>
</protein>
<comment type="caution">
    <text evidence="2">The sequence shown here is derived from an EMBL/GenBank/DDBJ whole genome shotgun (WGS) entry which is preliminary data.</text>
</comment>
<dbReference type="Proteomes" id="UP000216361">
    <property type="component" value="Unassembled WGS sequence"/>
</dbReference>
<evidence type="ECO:0000259" key="1">
    <source>
        <dbReference type="Pfam" id="PF12146"/>
    </source>
</evidence>
<gene>
    <name evidence="2" type="ORF">CHR90_16825</name>
</gene>
<feature type="domain" description="Serine aminopeptidase S33" evidence="1">
    <location>
        <begin position="54"/>
        <end position="290"/>
    </location>
</feature>
<dbReference type="PRINTS" id="PR00111">
    <property type="entry name" value="ABHYDROLASE"/>
</dbReference>
<evidence type="ECO:0000313" key="2">
    <source>
        <dbReference type="EMBL" id="OYQ16656.1"/>
    </source>
</evidence>
<dbReference type="InterPro" id="IPR051044">
    <property type="entry name" value="MAG_DAG_Lipase"/>
</dbReference>
<reference evidence="2 3" key="1">
    <citation type="submission" date="2017-07" db="EMBL/GenBank/DDBJ databases">
        <title>Elstera cyanobacteriorum sp. nov., a novel bacterium isolated from cyanobacterial aggregates in a eutrophic lake.</title>
        <authorList>
            <person name="Cai H."/>
        </authorList>
    </citation>
    <scope>NUCLEOTIDE SEQUENCE [LARGE SCALE GENOMIC DNA]</scope>
    <source>
        <strain evidence="2 3">TH019</strain>
    </source>
</reference>
<accession>A0A255XI48</accession>
<dbReference type="InterPro" id="IPR029058">
    <property type="entry name" value="AB_hydrolase_fold"/>
</dbReference>
<dbReference type="InterPro" id="IPR000073">
    <property type="entry name" value="AB_hydrolase_1"/>
</dbReference>
<sequence length="328" mass="34683">MFGSLSLSLPGCTPPEPIKLGPAIVEPVLSDHAARMPDGGTLAVRLTKAHGTCKAVIIALHGMNDYGTFIADAAQDWARQGIETLAYDQRGFGQSPLVGRWVGEDGLVADLETLVRLAAARYPGVPLYVLGESMGGAVTMLAASRDQLPGVSGIILSAPAVLGRQALGWFPSFALDLSAALFPGFSPSGHGLGIRPSDNEEVLAALGRDPLVLKGTRADTIYGLVDLMDAALARGGTDAIPTLFLYGAKDEIIPKPPIAKLLARYARFHHGAPWRLAYYPEGWHLLTRDLQGPVVAADIAAWVFDQTAPLPSGFERTDRRLPGHSGAP</sequence>
<keyword evidence="3" id="KW-1185">Reference proteome</keyword>
<dbReference type="RefSeq" id="WP_094410293.1">
    <property type="nucleotide sequence ID" value="NZ_BMJZ01000003.1"/>
</dbReference>
<evidence type="ECO:0000313" key="3">
    <source>
        <dbReference type="Proteomes" id="UP000216361"/>
    </source>
</evidence>